<dbReference type="OrthoDB" id="14911at2759"/>
<keyword evidence="9" id="KW-1185">Reference proteome</keyword>
<keyword evidence="3" id="KW-0677">Repeat</keyword>
<comment type="catalytic activity">
    <reaction evidence="1">
        <text>a 1,2-diacyl-sn-glycero-3-phosphocholine + H2O = a 1,2-diacyl-sn-glycero-3-phosphate + choline + H(+)</text>
        <dbReference type="Rhea" id="RHEA:14445"/>
        <dbReference type="ChEBI" id="CHEBI:15354"/>
        <dbReference type="ChEBI" id="CHEBI:15377"/>
        <dbReference type="ChEBI" id="CHEBI:15378"/>
        <dbReference type="ChEBI" id="CHEBI:57643"/>
        <dbReference type="ChEBI" id="CHEBI:58608"/>
        <dbReference type="EC" id="3.1.4.4"/>
    </reaction>
</comment>
<evidence type="ECO:0000256" key="6">
    <source>
        <dbReference type="ARBA" id="ARBA00023098"/>
    </source>
</evidence>
<dbReference type="EnsemblMetazoa" id="Aqu2.1.00837_001">
    <property type="protein sequence ID" value="Aqu2.1.00837_001"/>
    <property type="gene ID" value="Aqu2.1.00837"/>
</dbReference>
<dbReference type="GO" id="GO:0060627">
    <property type="term" value="P:regulation of vesicle-mediated transport"/>
    <property type="evidence" value="ECO:0007669"/>
    <property type="project" value="TreeGrafter"/>
</dbReference>
<accession>A0A1X7SFJ9</accession>
<dbReference type="STRING" id="400682.A0A1X7SFJ9"/>
<dbReference type="SMART" id="SM00155">
    <property type="entry name" value="PLDc"/>
    <property type="match status" value="1"/>
</dbReference>
<feature type="domain" description="PLD phosphodiesterase" evidence="7">
    <location>
        <begin position="32"/>
        <end position="59"/>
    </location>
</feature>
<evidence type="ECO:0000313" key="8">
    <source>
        <dbReference type="EnsemblMetazoa" id="Aqu2.1.00837_001"/>
    </source>
</evidence>
<dbReference type="KEGG" id="aqu:105316323"/>
<dbReference type="InterPro" id="IPR001736">
    <property type="entry name" value="PLipase_D/transphosphatidylase"/>
</dbReference>
<keyword evidence="4" id="KW-0378">Hydrolase</keyword>
<proteinExistence type="predicted"/>
<dbReference type="Proteomes" id="UP000007879">
    <property type="component" value="Unassembled WGS sequence"/>
</dbReference>
<organism evidence="8">
    <name type="scientific">Amphimedon queenslandica</name>
    <name type="common">Sponge</name>
    <dbReference type="NCBI Taxonomy" id="400682"/>
    <lineage>
        <taxon>Eukaryota</taxon>
        <taxon>Metazoa</taxon>
        <taxon>Porifera</taxon>
        <taxon>Demospongiae</taxon>
        <taxon>Heteroscleromorpha</taxon>
        <taxon>Haplosclerida</taxon>
        <taxon>Niphatidae</taxon>
        <taxon>Amphimedon</taxon>
    </lineage>
</organism>
<dbReference type="InterPro" id="IPR015679">
    <property type="entry name" value="PLipase_D_fam"/>
</dbReference>
<evidence type="ECO:0000256" key="2">
    <source>
        <dbReference type="ARBA" id="ARBA00012027"/>
    </source>
</evidence>
<evidence type="ECO:0000259" key="7">
    <source>
        <dbReference type="PROSITE" id="PS50035"/>
    </source>
</evidence>
<dbReference type="InParanoid" id="A0A1X7SFJ9"/>
<gene>
    <name evidence="8" type="primary">105316323</name>
</gene>
<dbReference type="EC" id="3.1.4.4" evidence="2"/>
<dbReference type="PANTHER" id="PTHR18896">
    <property type="entry name" value="PHOSPHOLIPASE D"/>
    <property type="match status" value="1"/>
</dbReference>
<name>A0A1X7SFJ9_AMPQE</name>
<protein>
    <recommendedName>
        <fullName evidence="2">phospholipase D</fullName>
        <ecNumber evidence="2">3.1.4.4</ecNumber>
    </recommendedName>
</protein>
<reference evidence="8" key="2">
    <citation type="submission" date="2017-05" db="UniProtKB">
        <authorList>
            <consortium name="EnsemblMetazoa"/>
        </authorList>
    </citation>
    <scope>IDENTIFICATION</scope>
</reference>
<evidence type="ECO:0000256" key="3">
    <source>
        <dbReference type="ARBA" id="ARBA00022737"/>
    </source>
</evidence>
<sequence length="226" mass="25689">MDSGIPEEKIPQYFSIYGLRKYDRLGDQVVTEIIYVHSKIMIVDDRVSVIGSANINDRSMLGDRDSEMCLIIEDTQMEPGTMNGEEFEVGKFSHSLRCHLFREHLTLLDDEEYSASDIKVEDPVLPSFFTKLQKIASANTKIYEEVFGGKVEQKNDIHTLDDLKKWQKVLGLIETDRAAAEKKLKDIVGSFVAYPALFLKGNLKISLFDKFFHLTVGITNPDNTFA</sequence>
<evidence type="ECO:0000256" key="1">
    <source>
        <dbReference type="ARBA" id="ARBA00000798"/>
    </source>
</evidence>
<keyword evidence="5" id="KW-0442">Lipid degradation</keyword>
<dbReference type="eggNOG" id="KOG1329">
    <property type="taxonomic scope" value="Eukaryota"/>
</dbReference>
<dbReference type="PROSITE" id="PS50035">
    <property type="entry name" value="PLD"/>
    <property type="match status" value="1"/>
</dbReference>
<dbReference type="GO" id="GO:0004630">
    <property type="term" value="F:phospholipase D activity"/>
    <property type="evidence" value="ECO:0007669"/>
    <property type="project" value="UniProtKB-EC"/>
</dbReference>
<dbReference type="PANTHER" id="PTHR18896:SF76">
    <property type="entry name" value="PHOSPHOLIPASE"/>
    <property type="match status" value="1"/>
</dbReference>
<dbReference type="SUPFAM" id="SSF56024">
    <property type="entry name" value="Phospholipase D/nuclease"/>
    <property type="match status" value="1"/>
</dbReference>
<evidence type="ECO:0000256" key="5">
    <source>
        <dbReference type="ARBA" id="ARBA00022963"/>
    </source>
</evidence>
<dbReference type="GO" id="GO:0009395">
    <property type="term" value="P:phospholipid catabolic process"/>
    <property type="evidence" value="ECO:0007669"/>
    <property type="project" value="TreeGrafter"/>
</dbReference>
<dbReference type="AlphaFoldDB" id="A0A1X7SFJ9"/>
<evidence type="ECO:0000256" key="4">
    <source>
        <dbReference type="ARBA" id="ARBA00022801"/>
    </source>
</evidence>
<keyword evidence="6" id="KW-0443">Lipid metabolism</keyword>
<reference evidence="9" key="1">
    <citation type="journal article" date="2010" name="Nature">
        <title>The Amphimedon queenslandica genome and the evolution of animal complexity.</title>
        <authorList>
            <person name="Srivastava M."/>
            <person name="Simakov O."/>
            <person name="Chapman J."/>
            <person name="Fahey B."/>
            <person name="Gauthier M.E."/>
            <person name="Mitros T."/>
            <person name="Richards G.S."/>
            <person name="Conaco C."/>
            <person name="Dacre M."/>
            <person name="Hellsten U."/>
            <person name="Larroux C."/>
            <person name="Putnam N.H."/>
            <person name="Stanke M."/>
            <person name="Adamska M."/>
            <person name="Darling A."/>
            <person name="Degnan S.M."/>
            <person name="Oakley T.H."/>
            <person name="Plachetzki D.C."/>
            <person name="Zhai Y."/>
            <person name="Adamski M."/>
            <person name="Calcino A."/>
            <person name="Cummins S.F."/>
            <person name="Goodstein D.M."/>
            <person name="Harris C."/>
            <person name="Jackson D.J."/>
            <person name="Leys S.P."/>
            <person name="Shu S."/>
            <person name="Woodcroft B.J."/>
            <person name="Vervoort M."/>
            <person name="Kosik K.S."/>
            <person name="Manning G."/>
            <person name="Degnan B.M."/>
            <person name="Rokhsar D.S."/>
        </authorList>
    </citation>
    <scope>NUCLEOTIDE SEQUENCE [LARGE SCALE GENOMIC DNA]</scope>
</reference>
<evidence type="ECO:0000313" key="9">
    <source>
        <dbReference type="Proteomes" id="UP000007879"/>
    </source>
</evidence>
<dbReference type="EnsemblMetazoa" id="XM_011411156.2">
    <property type="protein sequence ID" value="XP_011409458.1"/>
    <property type="gene ID" value="LOC105316323"/>
</dbReference>
<dbReference type="Pfam" id="PF00614">
    <property type="entry name" value="PLDc"/>
    <property type="match status" value="1"/>
</dbReference>
<dbReference type="Gene3D" id="3.30.870.10">
    <property type="entry name" value="Endonuclease Chain A"/>
    <property type="match status" value="1"/>
</dbReference>